<dbReference type="SUPFAM" id="SSF53448">
    <property type="entry name" value="Nucleotide-diphospho-sugar transferases"/>
    <property type="match status" value="1"/>
</dbReference>
<evidence type="ECO:0000313" key="2">
    <source>
        <dbReference type="Proteomes" id="UP000253831"/>
    </source>
</evidence>
<dbReference type="AlphaFoldDB" id="A0A369XKJ3"/>
<name>A0A369XKJ3_9PROT</name>
<proteinExistence type="predicted"/>
<sequence>MAILRASPELPALAVFARAPQAGAAKTRLIPALGAAGAARLQRRLTLRALAVARRAALGDVSLWVAPDGQHRFFRALRRCCGIECREQSGDDLGARMAAAFAAHAAPLLLIGTDCPALQSEHLAAAARALSDGQPGRNDAVFIPAEDGGYVLLGLRCPQPGLFEGVDWGSERVMAQTRQRLLALGLRWCELPALWDVDRPADLTRLATLPGFGANKADRADTAHR</sequence>
<keyword evidence="1" id="KW-0808">Transferase</keyword>
<gene>
    <name evidence="1" type="ORF">DVS81_09985</name>
</gene>
<protein>
    <submittedName>
        <fullName evidence="1">Glycosyltransferase</fullName>
    </submittedName>
</protein>
<dbReference type="InterPro" id="IPR018641">
    <property type="entry name" value="Trfase_1_rSAM/seldom-assoc"/>
</dbReference>
<dbReference type="GO" id="GO:0016740">
    <property type="term" value="F:transferase activity"/>
    <property type="evidence" value="ECO:0007669"/>
    <property type="project" value="UniProtKB-KW"/>
</dbReference>
<organism evidence="1 2">
    <name type="scientific">Candidatus Accumulibacter meliphilus</name>
    <dbReference type="NCBI Taxonomy" id="2211374"/>
    <lineage>
        <taxon>Bacteria</taxon>
        <taxon>Pseudomonadati</taxon>
        <taxon>Pseudomonadota</taxon>
        <taxon>Betaproteobacteria</taxon>
        <taxon>Candidatus Accumulibacter</taxon>
    </lineage>
</organism>
<evidence type="ECO:0000313" key="1">
    <source>
        <dbReference type="EMBL" id="RDE50653.1"/>
    </source>
</evidence>
<dbReference type="EMBL" id="QPGA01000016">
    <property type="protein sequence ID" value="RDE50653.1"/>
    <property type="molecule type" value="Genomic_DNA"/>
</dbReference>
<dbReference type="InterPro" id="IPR029044">
    <property type="entry name" value="Nucleotide-diphossugar_trans"/>
</dbReference>
<dbReference type="PANTHER" id="PTHR36529:SF1">
    <property type="entry name" value="GLYCOSYLTRANSFERASE"/>
    <property type="match status" value="1"/>
</dbReference>
<dbReference type="Pfam" id="PF09837">
    <property type="entry name" value="DUF2064"/>
    <property type="match status" value="1"/>
</dbReference>
<dbReference type="NCBIfam" id="TIGR04282">
    <property type="entry name" value="glyco_like_cofC"/>
    <property type="match status" value="1"/>
</dbReference>
<reference evidence="1 2" key="1">
    <citation type="submission" date="2018-05" db="EMBL/GenBank/DDBJ databases">
        <title>Integrated omic analyses show evidence that a Ca. Accumulibacter phosphatis strain performs denitrification under micro-aerobic conditions.</title>
        <authorList>
            <person name="Camejo P.Y."/>
            <person name="Katherine M.D."/>
            <person name="Daniel N.R."/>
        </authorList>
    </citation>
    <scope>NUCLEOTIDE SEQUENCE [LARGE SCALE GENOMIC DNA]</scope>
    <source>
        <strain evidence="1">UW-LDO-IC</strain>
    </source>
</reference>
<dbReference type="Gene3D" id="3.90.550.10">
    <property type="entry name" value="Spore Coat Polysaccharide Biosynthesis Protein SpsA, Chain A"/>
    <property type="match status" value="1"/>
</dbReference>
<accession>A0A369XKJ3</accession>
<dbReference type="PANTHER" id="PTHR36529">
    <property type="entry name" value="SLL1095 PROTEIN"/>
    <property type="match status" value="1"/>
</dbReference>
<comment type="caution">
    <text evidence="1">The sequence shown here is derived from an EMBL/GenBank/DDBJ whole genome shotgun (WGS) entry which is preliminary data.</text>
</comment>
<dbReference type="Proteomes" id="UP000253831">
    <property type="component" value="Unassembled WGS sequence"/>
</dbReference>